<evidence type="ECO:0000313" key="2">
    <source>
        <dbReference type="Proteomes" id="UP000278627"/>
    </source>
</evidence>
<dbReference type="AlphaFoldDB" id="A0A0N4T6K2"/>
<name>A0A0N4T6K2_BRUPA</name>
<protein>
    <submittedName>
        <fullName evidence="3">Pept_C1 domain-containing protein</fullName>
    </submittedName>
</protein>
<reference evidence="3" key="1">
    <citation type="submission" date="2017-02" db="UniProtKB">
        <authorList>
            <consortium name="WormBaseParasite"/>
        </authorList>
    </citation>
    <scope>IDENTIFICATION</scope>
</reference>
<reference evidence="1 2" key="2">
    <citation type="submission" date="2018-11" db="EMBL/GenBank/DDBJ databases">
        <authorList>
            <consortium name="Pathogen Informatics"/>
        </authorList>
    </citation>
    <scope>NUCLEOTIDE SEQUENCE [LARGE SCALE GENOMIC DNA]</scope>
</reference>
<dbReference type="EMBL" id="UZAD01001363">
    <property type="protein sequence ID" value="VDN84989.1"/>
    <property type="molecule type" value="Genomic_DNA"/>
</dbReference>
<accession>A0A0N4T6K2</accession>
<proteinExistence type="predicted"/>
<keyword evidence="2" id="KW-1185">Reference proteome</keyword>
<sequence length="130" mass="14869">MNDNTLLHTDWETKCSNYGECAGSRVESNGITSKMGKWMRMKSKQNAWETMPGDCVYRPRSGFCYAIKSPKANITVYETVSCRNELRIMVSVHSTEETQFIIRELVPQKPSVTGIYLGLIHDFDQNSEYS</sequence>
<evidence type="ECO:0000313" key="3">
    <source>
        <dbReference type="WBParaSite" id="BPAG_0000383501-mRNA-1"/>
    </source>
</evidence>
<dbReference type="Proteomes" id="UP000278627">
    <property type="component" value="Unassembled WGS sequence"/>
</dbReference>
<gene>
    <name evidence="1" type="ORF">BPAG_LOCUS3803</name>
</gene>
<organism evidence="3">
    <name type="scientific">Brugia pahangi</name>
    <name type="common">Filarial nematode worm</name>
    <dbReference type="NCBI Taxonomy" id="6280"/>
    <lineage>
        <taxon>Eukaryota</taxon>
        <taxon>Metazoa</taxon>
        <taxon>Ecdysozoa</taxon>
        <taxon>Nematoda</taxon>
        <taxon>Chromadorea</taxon>
        <taxon>Rhabditida</taxon>
        <taxon>Spirurina</taxon>
        <taxon>Spiruromorpha</taxon>
        <taxon>Filarioidea</taxon>
        <taxon>Onchocercidae</taxon>
        <taxon>Brugia</taxon>
    </lineage>
</organism>
<dbReference type="WBParaSite" id="BPAG_0000383501-mRNA-1">
    <property type="protein sequence ID" value="BPAG_0000383501-mRNA-1"/>
    <property type="gene ID" value="BPAG_0000383501"/>
</dbReference>
<evidence type="ECO:0000313" key="1">
    <source>
        <dbReference type="EMBL" id="VDN84989.1"/>
    </source>
</evidence>